<proteinExistence type="predicted"/>
<gene>
    <name evidence="1" type="ORF">G210_5935</name>
</gene>
<dbReference type="Proteomes" id="UP000011777">
    <property type="component" value="Unassembled WGS sequence"/>
</dbReference>
<reference evidence="1 2" key="1">
    <citation type="submission" date="2013-02" db="EMBL/GenBank/DDBJ databases">
        <title>Genome sequence of Candida maltosa Xu316, a potential industrial strain for xylitol and ethanol production.</title>
        <authorList>
            <person name="Yu J."/>
            <person name="Wang Q."/>
            <person name="Geng X."/>
            <person name="Bao W."/>
            <person name="He P."/>
            <person name="Cai J."/>
        </authorList>
    </citation>
    <scope>NUCLEOTIDE SEQUENCE [LARGE SCALE GENOMIC DNA]</scope>
    <source>
        <strain evidence="2">Xu316</strain>
    </source>
</reference>
<keyword evidence="2" id="KW-1185">Reference proteome</keyword>
<comment type="caution">
    <text evidence="1">The sequence shown here is derived from an EMBL/GenBank/DDBJ whole genome shotgun (WGS) entry which is preliminary data.</text>
</comment>
<evidence type="ECO:0000313" key="2">
    <source>
        <dbReference type="Proteomes" id="UP000011777"/>
    </source>
</evidence>
<name>M3K3J7_CANMX</name>
<dbReference type="AlphaFoldDB" id="M3K3J7"/>
<evidence type="ECO:0000313" key="1">
    <source>
        <dbReference type="EMBL" id="EMG49319.1"/>
    </source>
</evidence>
<dbReference type="HOGENOM" id="CLU_3068478_0_0_1"/>
<protein>
    <submittedName>
        <fullName evidence="1">Uncharacterized protein</fullName>
    </submittedName>
</protein>
<sequence length="53" mass="6388">MLHSRAVHNVSKNILDKNEHYSFIHWNCYMCLIKHDLMCHRKICWGTQQAADF</sequence>
<accession>M3K3J7</accession>
<dbReference type="EMBL" id="AOGT01000727">
    <property type="protein sequence ID" value="EMG49319.1"/>
    <property type="molecule type" value="Genomic_DNA"/>
</dbReference>
<organism evidence="1 2">
    <name type="scientific">Candida maltosa (strain Xu316)</name>
    <name type="common">Yeast</name>
    <dbReference type="NCBI Taxonomy" id="1245528"/>
    <lineage>
        <taxon>Eukaryota</taxon>
        <taxon>Fungi</taxon>
        <taxon>Dikarya</taxon>
        <taxon>Ascomycota</taxon>
        <taxon>Saccharomycotina</taxon>
        <taxon>Pichiomycetes</taxon>
        <taxon>Debaryomycetaceae</taxon>
        <taxon>Candida/Lodderomyces clade</taxon>
        <taxon>Candida</taxon>
    </lineage>
</organism>